<evidence type="ECO:0000256" key="3">
    <source>
        <dbReference type="ARBA" id="ARBA00022553"/>
    </source>
</evidence>
<dbReference type="EMBL" id="CDMZ01000408">
    <property type="protein sequence ID" value="CEM13690.1"/>
    <property type="molecule type" value="Genomic_DNA"/>
</dbReference>
<keyword evidence="5" id="KW-0418">Kinase</keyword>
<dbReference type="PhylomeDB" id="A0A0G4FJW9"/>
<feature type="domain" description="Histidine kinase" evidence="8">
    <location>
        <begin position="78"/>
        <end position="353"/>
    </location>
</feature>
<dbReference type="PRINTS" id="PR00344">
    <property type="entry name" value="BCTRLSENSOR"/>
</dbReference>
<dbReference type="InterPro" id="IPR011006">
    <property type="entry name" value="CheY-like_superfamily"/>
</dbReference>
<dbReference type="InterPro" id="IPR036890">
    <property type="entry name" value="HATPase_C_sf"/>
</dbReference>
<dbReference type="Gene3D" id="1.10.287.130">
    <property type="match status" value="1"/>
</dbReference>
<dbReference type="SMART" id="SM00387">
    <property type="entry name" value="HATPase_c"/>
    <property type="match status" value="1"/>
</dbReference>
<evidence type="ECO:0000256" key="5">
    <source>
        <dbReference type="ARBA" id="ARBA00022777"/>
    </source>
</evidence>
<feature type="domain" description="Response regulatory" evidence="9">
    <location>
        <begin position="508"/>
        <end position="563"/>
    </location>
</feature>
<evidence type="ECO:0000256" key="1">
    <source>
        <dbReference type="ARBA" id="ARBA00000085"/>
    </source>
</evidence>
<evidence type="ECO:0000313" key="10">
    <source>
        <dbReference type="EMBL" id="CEM13690.1"/>
    </source>
</evidence>
<keyword evidence="4" id="KW-0808">Transferase</keyword>
<dbReference type="InterPro" id="IPR001789">
    <property type="entry name" value="Sig_transdc_resp-reg_receiver"/>
</dbReference>
<dbReference type="PROSITE" id="PS50109">
    <property type="entry name" value="HIS_KIN"/>
    <property type="match status" value="1"/>
</dbReference>
<dbReference type="CDD" id="cd00156">
    <property type="entry name" value="REC"/>
    <property type="match status" value="1"/>
</dbReference>
<accession>A0A0G4FJW9</accession>
<name>A0A0G4FJW9_9ALVE</name>
<evidence type="ECO:0000259" key="9">
    <source>
        <dbReference type="PROSITE" id="PS50110"/>
    </source>
</evidence>
<evidence type="ECO:0000256" key="7">
    <source>
        <dbReference type="SAM" id="MobiDB-lite"/>
    </source>
</evidence>
<dbReference type="PROSITE" id="PS50110">
    <property type="entry name" value="RESPONSE_REGULATORY"/>
    <property type="match status" value="1"/>
</dbReference>
<dbReference type="GO" id="GO:0009927">
    <property type="term" value="F:histidine phosphotransfer kinase activity"/>
    <property type="evidence" value="ECO:0007669"/>
    <property type="project" value="TreeGrafter"/>
</dbReference>
<gene>
    <name evidence="10" type="ORF">Cvel_17277</name>
</gene>
<dbReference type="EC" id="2.7.13.3" evidence="2"/>
<proteinExistence type="predicted"/>
<dbReference type="SUPFAM" id="SSF52172">
    <property type="entry name" value="CheY-like"/>
    <property type="match status" value="1"/>
</dbReference>
<reference evidence="10" key="1">
    <citation type="submission" date="2014-11" db="EMBL/GenBank/DDBJ databases">
        <authorList>
            <person name="Otto D Thomas"/>
            <person name="Naeem Raeece"/>
        </authorList>
    </citation>
    <scope>NUCLEOTIDE SEQUENCE</scope>
</reference>
<dbReference type="Gene3D" id="3.30.565.10">
    <property type="entry name" value="Histidine kinase-like ATPase, C-terminal domain"/>
    <property type="match status" value="1"/>
</dbReference>
<dbReference type="AlphaFoldDB" id="A0A0G4FJW9"/>
<dbReference type="InterPro" id="IPR003594">
    <property type="entry name" value="HATPase_dom"/>
</dbReference>
<dbReference type="Gene3D" id="3.40.50.2300">
    <property type="match status" value="1"/>
</dbReference>
<feature type="compositionally biased region" description="Basic and acidic residues" evidence="7">
    <location>
        <begin position="444"/>
        <end position="460"/>
    </location>
</feature>
<sequence length="563" mass="61676">MFLNILDTVLWSLTGIVRSKSDSENFPEIAFFAVAAAPGPLLLAWGLRQLPLLTLADAEKEVQQRVAAEQARNVFFSDVMHEMRNPLSGATLLVHEFVGALKDMSRRIGKRRINLAEAREVVEETVIRLQQRSPPFWDRKHLNRGWWCQRSSRWKKAKSLHRFHSPPPGEFQCSTLKVDPEVHPILSAHPVAVADFTRLEQVISNFVSNAQKFTKSGSVKLKFEVTGDGRGGLVSTGSSPPIVVESKQASCARALKEKSDTESIAASADGLIWVCLKVSVTDTGAGLSKEDMGKLFEPYSQVRAGELQNGGGTGLGLCICKSFVEAHTEGYIGVESLGRGAGSTFFFRILVPLLDSSCVPTSSLGQKTHVNSVREVSDRSESVLSLLSDAMASSEDVTVGADLYPVMQREVRRVKEGGRRRMSTGAIRFSMADRKRLLAFREPGWDSKGDAENVQEHQDIKGNPQTRSDGQDTEKQVGALGTHEAVPTHDRHGTLPALGTATSREIVDVLLVDDDRFCLMAGSAAIKKLGFSVLTAEDGEEACEMIISQGFSFRFVFVDRNMA</sequence>
<evidence type="ECO:0000256" key="6">
    <source>
        <dbReference type="PROSITE-ProRule" id="PRU00169"/>
    </source>
</evidence>
<keyword evidence="3 6" id="KW-0597">Phosphoprotein</keyword>
<organism evidence="10">
    <name type="scientific">Chromera velia CCMP2878</name>
    <dbReference type="NCBI Taxonomy" id="1169474"/>
    <lineage>
        <taxon>Eukaryota</taxon>
        <taxon>Sar</taxon>
        <taxon>Alveolata</taxon>
        <taxon>Colpodellida</taxon>
        <taxon>Chromeraceae</taxon>
        <taxon>Chromera</taxon>
    </lineage>
</organism>
<comment type="catalytic activity">
    <reaction evidence="1">
        <text>ATP + protein L-histidine = ADP + protein N-phospho-L-histidine.</text>
        <dbReference type="EC" id="2.7.13.3"/>
    </reaction>
</comment>
<dbReference type="InterPro" id="IPR004358">
    <property type="entry name" value="Sig_transdc_His_kin-like_C"/>
</dbReference>
<dbReference type="PANTHER" id="PTHR43047:SF72">
    <property type="entry name" value="OSMOSENSING HISTIDINE PROTEIN KINASE SLN1"/>
    <property type="match status" value="1"/>
</dbReference>
<evidence type="ECO:0000256" key="4">
    <source>
        <dbReference type="ARBA" id="ARBA00022679"/>
    </source>
</evidence>
<dbReference type="PANTHER" id="PTHR43047">
    <property type="entry name" value="TWO-COMPONENT HISTIDINE PROTEIN KINASE"/>
    <property type="match status" value="1"/>
</dbReference>
<protein>
    <recommendedName>
        <fullName evidence="2">histidine kinase</fullName>
        <ecNumber evidence="2">2.7.13.3</ecNumber>
    </recommendedName>
</protein>
<dbReference type="GO" id="GO:0005886">
    <property type="term" value="C:plasma membrane"/>
    <property type="evidence" value="ECO:0007669"/>
    <property type="project" value="TreeGrafter"/>
</dbReference>
<feature type="region of interest" description="Disordered" evidence="7">
    <location>
        <begin position="444"/>
        <end position="476"/>
    </location>
</feature>
<evidence type="ECO:0000256" key="2">
    <source>
        <dbReference type="ARBA" id="ARBA00012438"/>
    </source>
</evidence>
<dbReference type="SUPFAM" id="SSF55874">
    <property type="entry name" value="ATPase domain of HSP90 chaperone/DNA topoisomerase II/histidine kinase"/>
    <property type="match status" value="1"/>
</dbReference>
<dbReference type="Pfam" id="PF02518">
    <property type="entry name" value="HATPase_c"/>
    <property type="match status" value="1"/>
</dbReference>
<evidence type="ECO:0000259" key="8">
    <source>
        <dbReference type="PROSITE" id="PS50109"/>
    </source>
</evidence>
<dbReference type="GO" id="GO:0000155">
    <property type="term" value="F:phosphorelay sensor kinase activity"/>
    <property type="evidence" value="ECO:0007669"/>
    <property type="project" value="InterPro"/>
</dbReference>
<dbReference type="CDD" id="cd00082">
    <property type="entry name" value="HisKA"/>
    <property type="match status" value="1"/>
</dbReference>
<dbReference type="VEuPathDB" id="CryptoDB:Cvel_17277"/>
<dbReference type="InterPro" id="IPR005467">
    <property type="entry name" value="His_kinase_dom"/>
</dbReference>
<feature type="modified residue" description="4-aspartylphosphate" evidence="6">
    <location>
        <position position="559"/>
    </location>
</feature>
<dbReference type="InterPro" id="IPR003661">
    <property type="entry name" value="HisK_dim/P_dom"/>
</dbReference>